<dbReference type="InterPro" id="IPR000182">
    <property type="entry name" value="GNAT_dom"/>
</dbReference>
<dbReference type="SUPFAM" id="SSF55729">
    <property type="entry name" value="Acyl-CoA N-acyltransferases (Nat)"/>
    <property type="match status" value="2"/>
</dbReference>
<sequence length="351" mass="39005">MITTSHTTVEDASGAQSLVRRLNPPQVATHPGAHLGLSWRSISTQDIPDVVNLMKESAGESLTGDRVSSRTAQIELDFAVEHPHSADTLGGWNSKGELKAFAMVEVNSDALTEIQADTFAVVSGEWRGRGIGRQLLEWQDARARQLIALDGRDLPVSIRSLVNSGNLDRRRLLAAGGFSPYIRKNLLCKEVCAHDLAQGDEAVARLVAQGFDLVGFTPEYSEELRRLHNRLSISKERLQPYSEENWSRLSQSFDYEKSFLWLQDSNIVGYTVAVATDDASERLIRHYGVERGLRNRGIGTDIIVAYMRSDLADIGDKIVVPVIADADPHKRFLAEYDFSERAAQILYTIDL</sequence>
<dbReference type="Proteomes" id="UP000293036">
    <property type="component" value="Unassembled WGS sequence"/>
</dbReference>
<dbReference type="Gene3D" id="3.40.630.30">
    <property type="match status" value="1"/>
</dbReference>
<dbReference type="EMBL" id="SJDT01000002">
    <property type="protein sequence ID" value="TBW22847.1"/>
    <property type="molecule type" value="Genomic_DNA"/>
</dbReference>
<reference evidence="2 3" key="1">
    <citation type="submission" date="2019-02" db="EMBL/GenBank/DDBJ databases">
        <title>Arcanobacterium bovis sp. nov., isolated from the milk of a cow with mastitis.</title>
        <authorList>
            <person name="Sammra O."/>
            <person name="Foster G."/>
            <person name="Hassan A."/>
            <person name="Alssahen M."/>
            <person name="Laemmler C."/>
            <person name="Borowiak M."/>
            <person name="Malorny B."/>
            <person name="Abdulmawjood A."/>
        </authorList>
    </citation>
    <scope>NUCLEOTIDE SEQUENCE [LARGE SCALE GENOMIC DNA]</scope>
    <source>
        <strain evidence="2 3">C605018/01/1</strain>
    </source>
</reference>
<dbReference type="InterPro" id="IPR016181">
    <property type="entry name" value="Acyl_CoA_acyltransferase"/>
</dbReference>
<dbReference type="PROSITE" id="PS51186">
    <property type="entry name" value="GNAT"/>
    <property type="match status" value="1"/>
</dbReference>
<gene>
    <name evidence="2" type="ORF">EZJ44_02790</name>
</gene>
<dbReference type="OrthoDB" id="9799092at2"/>
<comment type="caution">
    <text evidence="2">The sequence shown here is derived from an EMBL/GenBank/DDBJ whole genome shotgun (WGS) entry which is preliminary data.</text>
</comment>
<keyword evidence="3" id="KW-1185">Reference proteome</keyword>
<name>A0A4Q9V2Q4_9ACTO</name>
<protein>
    <submittedName>
        <fullName evidence="2">N-acetyltransferase</fullName>
    </submittedName>
</protein>
<keyword evidence="2" id="KW-0808">Transferase</keyword>
<evidence type="ECO:0000313" key="2">
    <source>
        <dbReference type="EMBL" id="TBW22847.1"/>
    </source>
</evidence>
<proteinExistence type="predicted"/>
<dbReference type="RefSeq" id="WP_131279907.1">
    <property type="nucleotide sequence ID" value="NZ_JBHSLR010000009.1"/>
</dbReference>
<evidence type="ECO:0000259" key="1">
    <source>
        <dbReference type="PROSITE" id="PS51186"/>
    </source>
</evidence>
<dbReference type="AlphaFoldDB" id="A0A4Q9V2Q4"/>
<organism evidence="2 3">
    <name type="scientific">Arcanobacterium bovis</name>
    <dbReference type="NCBI Taxonomy" id="2529275"/>
    <lineage>
        <taxon>Bacteria</taxon>
        <taxon>Bacillati</taxon>
        <taxon>Actinomycetota</taxon>
        <taxon>Actinomycetes</taxon>
        <taxon>Actinomycetales</taxon>
        <taxon>Actinomycetaceae</taxon>
        <taxon>Arcanobacterium</taxon>
    </lineage>
</organism>
<feature type="domain" description="N-acetyltransferase" evidence="1">
    <location>
        <begin position="37"/>
        <end position="236"/>
    </location>
</feature>
<accession>A0A4Q9V2Q4</accession>
<evidence type="ECO:0000313" key="3">
    <source>
        <dbReference type="Proteomes" id="UP000293036"/>
    </source>
</evidence>
<dbReference type="GO" id="GO:0016747">
    <property type="term" value="F:acyltransferase activity, transferring groups other than amino-acyl groups"/>
    <property type="evidence" value="ECO:0007669"/>
    <property type="project" value="InterPro"/>
</dbReference>
<dbReference type="CDD" id="cd04301">
    <property type="entry name" value="NAT_SF"/>
    <property type="match status" value="1"/>
</dbReference>